<protein>
    <submittedName>
        <fullName evidence="1">2'-5' RNA ligase family protein</fullName>
    </submittedName>
</protein>
<proteinExistence type="predicted"/>
<dbReference type="SUPFAM" id="SSF55144">
    <property type="entry name" value="LigT-like"/>
    <property type="match status" value="1"/>
</dbReference>
<keyword evidence="2" id="KW-1185">Reference proteome</keyword>
<dbReference type="InterPro" id="IPR009097">
    <property type="entry name" value="Cyclic_Pdiesterase"/>
</dbReference>
<reference evidence="1 2" key="1">
    <citation type="submission" date="2020-05" db="EMBL/GenBank/DDBJ databases">
        <title>The draft genome sequence of Maribacter arenosus CAU 1321.</title>
        <authorList>
            <person name="Mu L."/>
        </authorList>
    </citation>
    <scope>NUCLEOTIDE SEQUENCE [LARGE SCALE GENOMIC DNA]</scope>
    <source>
        <strain evidence="1 2">CAU 1321</strain>
    </source>
</reference>
<dbReference type="Gene3D" id="3.90.1140.10">
    <property type="entry name" value="Cyclic phosphodiesterase"/>
    <property type="match status" value="1"/>
</dbReference>
<keyword evidence="1" id="KW-0436">Ligase</keyword>
<accession>A0ABR7VG80</accession>
<dbReference type="Pfam" id="PF13563">
    <property type="entry name" value="2_5_RNA_ligase2"/>
    <property type="match status" value="1"/>
</dbReference>
<name>A0ABR7VG80_9FLAO</name>
<dbReference type="Proteomes" id="UP000598350">
    <property type="component" value="Unassembled WGS sequence"/>
</dbReference>
<comment type="caution">
    <text evidence="1">The sequence shown here is derived from an EMBL/GenBank/DDBJ whole genome shotgun (WGS) entry which is preliminary data.</text>
</comment>
<gene>
    <name evidence="1" type="ORF">HPE63_12775</name>
</gene>
<dbReference type="EMBL" id="JABTCG010000004">
    <property type="protein sequence ID" value="MBD0851547.1"/>
    <property type="molecule type" value="Genomic_DNA"/>
</dbReference>
<dbReference type="PANTHER" id="PTHR40037">
    <property type="entry name" value="PHOSPHOESTERASE YJCG-RELATED"/>
    <property type="match status" value="1"/>
</dbReference>
<evidence type="ECO:0000313" key="1">
    <source>
        <dbReference type="EMBL" id="MBD0851547.1"/>
    </source>
</evidence>
<dbReference type="InterPro" id="IPR050580">
    <property type="entry name" value="2H_phosphoesterase_YjcG-like"/>
</dbReference>
<evidence type="ECO:0000313" key="2">
    <source>
        <dbReference type="Proteomes" id="UP000598350"/>
    </source>
</evidence>
<organism evidence="1 2">
    <name type="scientific">Maribacter arenosus</name>
    <dbReference type="NCBI Taxonomy" id="1854708"/>
    <lineage>
        <taxon>Bacteria</taxon>
        <taxon>Pseudomonadati</taxon>
        <taxon>Bacteroidota</taxon>
        <taxon>Flavobacteriia</taxon>
        <taxon>Flavobacteriales</taxon>
        <taxon>Flavobacteriaceae</taxon>
        <taxon>Maribacter</taxon>
    </lineage>
</organism>
<dbReference type="RefSeq" id="WP_188314653.1">
    <property type="nucleotide sequence ID" value="NZ_JABTCG010000004.1"/>
</dbReference>
<sequence>MRNHDSNHQVNLYFIALIPHQELREQIKAFKEEIKERFNATHALRSPAHITLQMPFKRSKKDEPYLINTLKEFTAHQKMFMVNLSGFDCFLPKVIFVKIIDHKPIISIHTQLQKVLTEKMAFKETIISQNFHPHMTIASGDLSVEAFREAWVEFEKREFEASFLTKSLFLLKHNGKFWEIYREFLFKK</sequence>
<dbReference type="PANTHER" id="PTHR40037:SF1">
    <property type="entry name" value="PHOSPHOESTERASE SAOUHSC_00951-RELATED"/>
    <property type="match status" value="1"/>
</dbReference>
<dbReference type="GO" id="GO:0016874">
    <property type="term" value="F:ligase activity"/>
    <property type="evidence" value="ECO:0007669"/>
    <property type="project" value="UniProtKB-KW"/>
</dbReference>